<dbReference type="Proteomes" id="UP000289184">
    <property type="component" value="Unassembled WGS sequence"/>
</dbReference>
<dbReference type="AlphaFoldDB" id="A0A446CXI9"/>
<dbReference type="EMBL" id="UFQB01000037">
    <property type="protein sequence ID" value="SSW72586.1"/>
    <property type="molecule type" value="Genomic_DNA"/>
</dbReference>
<keyword evidence="2" id="KW-1185">Reference proteome</keyword>
<gene>
    <name evidence="1" type="ORF">AGI3411_05642</name>
</gene>
<evidence type="ECO:0000313" key="2">
    <source>
        <dbReference type="Proteomes" id="UP000289184"/>
    </source>
</evidence>
<organism evidence="1 2">
    <name type="scientific">Achromobacter agilis</name>
    <dbReference type="NCBI Taxonomy" id="1353888"/>
    <lineage>
        <taxon>Bacteria</taxon>
        <taxon>Pseudomonadati</taxon>
        <taxon>Pseudomonadota</taxon>
        <taxon>Betaproteobacteria</taxon>
        <taxon>Burkholderiales</taxon>
        <taxon>Alcaligenaceae</taxon>
        <taxon>Achromobacter</taxon>
    </lineage>
</organism>
<accession>A0A446CXI9</accession>
<reference evidence="1 2" key="1">
    <citation type="submission" date="2018-07" db="EMBL/GenBank/DDBJ databases">
        <authorList>
            <person name="Peeters C."/>
        </authorList>
    </citation>
    <scope>NUCLEOTIDE SEQUENCE [LARGE SCALE GENOMIC DNA]</scope>
    <source>
        <strain evidence="1 2">LMG 3411</strain>
    </source>
</reference>
<proteinExistence type="predicted"/>
<evidence type="ECO:0000313" key="1">
    <source>
        <dbReference type="EMBL" id="SSW72586.1"/>
    </source>
</evidence>
<name>A0A446CXI9_9BURK</name>
<sequence>MALPTLAALPLTWETDSVSPSGSVSLASTPFWALTLSEVSSSVAPLSATAVGTGFLTSQEKSCVTVAPLLSVAVMVTV</sequence>
<protein>
    <submittedName>
        <fullName evidence="1">Uncharacterized protein</fullName>
    </submittedName>
</protein>